<evidence type="ECO:0000256" key="1">
    <source>
        <dbReference type="RuleBase" id="RU003494"/>
    </source>
</evidence>
<proteinExistence type="inferred from homology"/>
<accession>A0ABV2HAI1</accession>
<dbReference type="PROSITE" id="PS50404">
    <property type="entry name" value="GST_NTER"/>
    <property type="match status" value="1"/>
</dbReference>
<dbReference type="CDD" id="cd03207">
    <property type="entry name" value="GST_C_8"/>
    <property type="match status" value="1"/>
</dbReference>
<dbReference type="PANTHER" id="PTHR44051">
    <property type="entry name" value="GLUTATHIONE S-TRANSFERASE-RELATED"/>
    <property type="match status" value="1"/>
</dbReference>
<feature type="domain" description="GST N-terminal" evidence="2">
    <location>
        <begin position="1"/>
        <end position="81"/>
    </location>
</feature>
<dbReference type="InterPro" id="IPR004045">
    <property type="entry name" value="Glutathione_S-Trfase_N"/>
</dbReference>
<keyword evidence="4" id="KW-0808">Transferase</keyword>
<dbReference type="SFLD" id="SFLDS00019">
    <property type="entry name" value="Glutathione_Transferase_(cytos"/>
    <property type="match status" value="1"/>
</dbReference>
<comment type="caution">
    <text evidence="4">The sequence shown here is derived from an EMBL/GenBank/DDBJ whole genome shotgun (WGS) entry which is preliminary data.</text>
</comment>
<dbReference type="InterPro" id="IPR036282">
    <property type="entry name" value="Glutathione-S-Trfase_C_sf"/>
</dbReference>
<organism evidence="4 5">
    <name type="scientific">Pseudorhizobium tarimense</name>
    <dbReference type="NCBI Taxonomy" id="1079109"/>
    <lineage>
        <taxon>Bacteria</taxon>
        <taxon>Pseudomonadati</taxon>
        <taxon>Pseudomonadota</taxon>
        <taxon>Alphaproteobacteria</taxon>
        <taxon>Hyphomicrobiales</taxon>
        <taxon>Rhizobiaceae</taxon>
        <taxon>Rhizobium/Agrobacterium group</taxon>
        <taxon>Pseudorhizobium</taxon>
    </lineage>
</organism>
<evidence type="ECO:0000313" key="5">
    <source>
        <dbReference type="Proteomes" id="UP001549031"/>
    </source>
</evidence>
<dbReference type="Pfam" id="PF02798">
    <property type="entry name" value="GST_N"/>
    <property type="match status" value="1"/>
</dbReference>
<name>A0ABV2HAI1_9HYPH</name>
<dbReference type="Pfam" id="PF00043">
    <property type="entry name" value="GST_C"/>
    <property type="match status" value="1"/>
</dbReference>
<dbReference type="InterPro" id="IPR036249">
    <property type="entry name" value="Thioredoxin-like_sf"/>
</dbReference>
<dbReference type="InterPro" id="IPR004046">
    <property type="entry name" value="GST_C"/>
</dbReference>
<dbReference type="SFLD" id="SFLDG01150">
    <property type="entry name" value="Main.1:_Beta-like"/>
    <property type="match status" value="1"/>
</dbReference>
<dbReference type="Gene3D" id="1.20.1050.10">
    <property type="match status" value="1"/>
</dbReference>
<dbReference type="CDD" id="cd03046">
    <property type="entry name" value="GST_N_GTT1_like"/>
    <property type="match status" value="1"/>
</dbReference>
<dbReference type="EC" id="2.5.1.18" evidence="4"/>
<dbReference type="InterPro" id="IPR010987">
    <property type="entry name" value="Glutathione-S-Trfase_C-like"/>
</dbReference>
<sequence length="207" mass="23116">MEDLILYTNPMSRGRIARWMLEEVGVPYRREVLTFGGTVKSPDYRRTNPMGKVPTLIHGRKIVTECAAVCAYLADAFPQAGLAPPPAERADYYRWLFFAAGPLEAAVTNRALGVKVPEDRRQMVGYGSYENVMDTLEAALSGKTYIATERFTAADVYVGSHLMWGLQFGSIDKRPAFEAYVEHLHSRPAHLRAAELDDADMQELQAS</sequence>
<dbReference type="SUPFAM" id="SSF47616">
    <property type="entry name" value="GST C-terminal domain-like"/>
    <property type="match status" value="1"/>
</dbReference>
<dbReference type="Proteomes" id="UP001549031">
    <property type="component" value="Unassembled WGS sequence"/>
</dbReference>
<dbReference type="InterPro" id="IPR040079">
    <property type="entry name" value="Glutathione_S-Trfase"/>
</dbReference>
<evidence type="ECO:0000313" key="4">
    <source>
        <dbReference type="EMBL" id="MET3587469.1"/>
    </source>
</evidence>
<dbReference type="SUPFAM" id="SSF52833">
    <property type="entry name" value="Thioredoxin-like"/>
    <property type="match status" value="1"/>
</dbReference>
<dbReference type="PANTHER" id="PTHR44051:SF21">
    <property type="entry name" value="GLUTATHIONE S-TRANSFERASE FAMILY PROTEIN"/>
    <property type="match status" value="1"/>
</dbReference>
<protein>
    <submittedName>
        <fullName evidence="4">Glutathione S-transferase</fullName>
        <ecNumber evidence="4">2.5.1.18</ecNumber>
    </submittedName>
</protein>
<dbReference type="Gene3D" id="3.40.30.10">
    <property type="entry name" value="Glutaredoxin"/>
    <property type="match status" value="1"/>
</dbReference>
<evidence type="ECO:0000259" key="2">
    <source>
        <dbReference type="PROSITE" id="PS50404"/>
    </source>
</evidence>
<dbReference type="GO" id="GO:0004364">
    <property type="term" value="F:glutathione transferase activity"/>
    <property type="evidence" value="ECO:0007669"/>
    <property type="project" value="UniProtKB-EC"/>
</dbReference>
<dbReference type="SFLD" id="SFLDG00358">
    <property type="entry name" value="Main_(cytGST)"/>
    <property type="match status" value="1"/>
</dbReference>
<feature type="domain" description="GST C-terminal" evidence="3">
    <location>
        <begin position="85"/>
        <end position="201"/>
    </location>
</feature>
<dbReference type="PROSITE" id="PS50405">
    <property type="entry name" value="GST_CTER"/>
    <property type="match status" value="1"/>
</dbReference>
<gene>
    <name evidence="4" type="ORF">ABID21_003594</name>
</gene>
<comment type="similarity">
    <text evidence="1">Belongs to the GST superfamily.</text>
</comment>
<dbReference type="EMBL" id="JBEPLJ010000014">
    <property type="protein sequence ID" value="MET3587469.1"/>
    <property type="molecule type" value="Genomic_DNA"/>
</dbReference>
<reference evidence="4 5" key="1">
    <citation type="submission" date="2024-06" db="EMBL/GenBank/DDBJ databases">
        <title>Genomic Encyclopedia of Type Strains, Phase IV (KMG-IV): sequencing the most valuable type-strain genomes for metagenomic binning, comparative biology and taxonomic classification.</title>
        <authorList>
            <person name="Goeker M."/>
        </authorList>
    </citation>
    <scope>NUCLEOTIDE SEQUENCE [LARGE SCALE GENOMIC DNA]</scope>
    <source>
        <strain evidence="4 5">DSM 105042</strain>
    </source>
</reference>
<keyword evidence="5" id="KW-1185">Reference proteome</keyword>
<evidence type="ECO:0000259" key="3">
    <source>
        <dbReference type="PROSITE" id="PS50405"/>
    </source>
</evidence>